<proteinExistence type="predicted"/>
<protein>
    <submittedName>
        <fullName evidence="1">Uncharacterized protein</fullName>
    </submittedName>
</protein>
<reference evidence="2" key="1">
    <citation type="journal article" date="2023" name="Front. Plant Sci.">
        <title>Chromosomal-level genome assembly of Melastoma candidum provides insights into trichome evolution.</title>
        <authorList>
            <person name="Zhong Y."/>
            <person name="Wu W."/>
            <person name="Sun C."/>
            <person name="Zou P."/>
            <person name="Liu Y."/>
            <person name="Dai S."/>
            <person name="Zhou R."/>
        </authorList>
    </citation>
    <scope>NUCLEOTIDE SEQUENCE [LARGE SCALE GENOMIC DNA]</scope>
</reference>
<comment type="caution">
    <text evidence="1">The sequence shown here is derived from an EMBL/GenBank/DDBJ whole genome shotgun (WGS) entry which is preliminary data.</text>
</comment>
<gene>
    <name evidence="1" type="ORF">MLD38_011223</name>
</gene>
<dbReference type="EMBL" id="CM042883">
    <property type="protein sequence ID" value="KAI4373056.1"/>
    <property type="molecule type" value="Genomic_DNA"/>
</dbReference>
<name>A0ACB9R5E6_9MYRT</name>
<evidence type="ECO:0000313" key="2">
    <source>
        <dbReference type="Proteomes" id="UP001057402"/>
    </source>
</evidence>
<organism evidence="1 2">
    <name type="scientific">Melastoma candidum</name>
    <dbReference type="NCBI Taxonomy" id="119954"/>
    <lineage>
        <taxon>Eukaryota</taxon>
        <taxon>Viridiplantae</taxon>
        <taxon>Streptophyta</taxon>
        <taxon>Embryophyta</taxon>
        <taxon>Tracheophyta</taxon>
        <taxon>Spermatophyta</taxon>
        <taxon>Magnoliopsida</taxon>
        <taxon>eudicotyledons</taxon>
        <taxon>Gunneridae</taxon>
        <taxon>Pentapetalae</taxon>
        <taxon>rosids</taxon>
        <taxon>malvids</taxon>
        <taxon>Myrtales</taxon>
        <taxon>Melastomataceae</taxon>
        <taxon>Melastomatoideae</taxon>
        <taxon>Melastomateae</taxon>
        <taxon>Melastoma</taxon>
    </lineage>
</organism>
<sequence length="554" mass="61911">MGRQSSQSLAPGFRFHPTDEELVRYYLNRKVSGKRLRFNPISETDVYKSEPWDLPSKSKLQTRDLEWYFFSVLDKKYGNGSKTNRATEHGYWKTTGKDRTVCNGPRTVGMKKTLVYHNGRAPRGQRSNWVMHEYRLTDEELEKAGVPQDAFVLCRIFQKSGPGPKNGEQYGAPFVEEEWEDDDEAVFPDQEPMVVTDDAYFETADLDQCFDNGITSGNTSLLVNPLHEGASSGAEFYEDVHGDDEQKPQATVTEVPNNLEQEDDNKYFVLLEQYPAAVRSFKKEFVGEVSSNVDIPHIEDTVDGGFVFDGPYLDAADHPFFGDGTYLENELSSLIDSDPTDFNVGDFLTFDVDGENLPPFESTEQKLPENVISDQTPTEENAVEGDKIQAVESQLLAEFYESDFASSSNQHWETKDESNIKYPFMKTASHMLGSFPAPPAFAAEFPSKDVTLRLNAIAQPSSSVHVTAGIVRIRNLSLSNAGMNLFVGKNGELNIILSFGISNAQDAAADRVFSSGMPRGKSNSAVSWSWLLCLFFWVLLLSVTVKVGSSIHTR</sequence>
<dbReference type="Proteomes" id="UP001057402">
    <property type="component" value="Chromosome 4"/>
</dbReference>
<accession>A0ACB9R5E6</accession>
<evidence type="ECO:0000313" key="1">
    <source>
        <dbReference type="EMBL" id="KAI4373056.1"/>
    </source>
</evidence>
<keyword evidence="2" id="KW-1185">Reference proteome</keyword>